<dbReference type="SUPFAM" id="SSF140490">
    <property type="entry name" value="Nqo1C-terminal domain-like"/>
    <property type="match status" value="1"/>
</dbReference>
<dbReference type="InterPro" id="IPR001949">
    <property type="entry name" value="NADH-UbQ_OxRdtase_51kDa_CS"/>
</dbReference>
<dbReference type="Gene3D" id="1.20.1440.230">
    <property type="entry name" value="NADH-ubiquinone oxidoreductase 51kDa subunit, iron-sulphur binding domain"/>
    <property type="match status" value="1"/>
</dbReference>
<dbReference type="EMBL" id="CP003360">
    <property type="protein sequence ID" value="AFM25429.1"/>
    <property type="molecule type" value="Genomic_DNA"/>
</dbReference>
<evidence type="ECO:0000256" key="3">
    <source>
        <dbReference type="ARBA" id="ARBA00022723"/>
    </source>
</evidence>
<evidence type="ECO:0000256" key="5">
    <source>
        <dbReference type="ARBA" id="ARBA00023014"/>
    </source>
</evidence>
<dbReference type="InterPro" id="IPR017900">
    <property type="entry name" value="4Fe4S_Fe_S_CS"/>
</dbReference>
<dbReference type="GO" id="GO:0010181">
    <property type="term" value="F:FMN binding"/>
    <property type="evidence" value="ECO:0007669"/>
    <property type="project" value="InterPro"/>
</dbReference>
<dbReference type="RefSeq" id="WP_014810568.1">
    <property type="nucleotide sequence ID" value="NC_018025.1"/>
</dbReference>
<dbReference type="Gene3D" id="3.10.20.600">
    <property type="match status" value="1"/>
</dbReference>
<evidence type="ECO:0000259" key="6">
    <source>
        <dbReference type="PROSITE" id="PS51379"/>
    </source>
</evidence>
<keyword evidence="8" id="KW-1185">Reference proteome</keyword>
<comment type="similarity">
    <text evidence="1">Belongs to the complex I 51 kDa subunit family.</text>
</comment>
<organism evidence="7 8">
    <name type="scientific">Desulfomonile tiedjei (strain ATCC 49306 / DSM 6799 / DCB-1)</name>
    <dbReference type="NCBI Taxonomy" id="706587"/>
    <lineage>
        <taxon>Bacteria</taxon>
        <taxon>Pseudomonadati</taxon>
        <taxon>Thermodesulfobacteriota</taxon>
        <taxon>Desulfomonilia</taxon>
        <taxon>Desulfomonilales</taxon>
        <taxon>Desulfomonilaceae</taxon>
        <taxon>Desulfomonile</taxon>
    </lineage>
</organism>
<accession>I4C788</accession>
<dbReference type="PANTHER" id="PTHR43578:SF3">
    <property type="entry name" value="NADH-QUINONE OXIDOREDUCTASE SUBUNIT F"/>
    <property type="match status" value="1"/>
</dbReference>
<dbReference type="FunFam" id="3.40.50.11540:FF:000001">
    <property type="entry name" value="NADH dehydrogenase [ubiquinone] flavoprotein 1, mitochondrial"/>
    <property type="match status" value="1"/>
</dbReference>
<evidence type="ECO:0000313" key="7">
    <source>
        <dbReference type="EMBL" id="AFM25429.1"/>
    </source>
</evidence>
<dbReference type="SUPFAM" id="SSF54862">
    <property type="entry name" value="4Fe-4S ferredoxins"/>
    <property type="match status" value="1"/>
</dbReference>
<dbReference type="InterPro" id="IPR019575">
    <property type="entry name" value="Nuop51_4Fe4S-bd"/>
</dbReference>
<dbReference type="FunFam" id="1.20.1440.230:FF:000001">
    <property type="entry name" value="Mitochondrial NADH dehydrogenase flavoprotein 1"/>
    <property type="match status" value="1"/>
</dbReference>
<sequence>MCASPSYRMQFMLCAGTGCLASGSLDVKEALDRELAKRNLQDEVQVIMTGCNGFCAAGPIMVAYPDGIFYNQVKPEHAPLIVEEHVLKGRVVEKLLFKEEAAKDRVPLMKDIGFFGLQRLIVLRNRGLIDAENIDDYIARDGYAALSKVLEEMTPEDVIEEIKKSGLRGRGGGGFPCGLKWEECRKYTSFPKYTICNGDEGDPGAFMDRSVMEGDPHSVLEGMAISGYAIGAEQGYIYVRAEYPLAIQRLQKAIEDARAYGLLGQDILGKGFNFDIAIYPGAGAFVCGESTALMYSIEGKRGMPRIKPPRSAEAGLWNQPTNLNNVETYANINPIILNGADWFASIGTEGSKGTKVFALTGAIANVGLVEVPMGTSLKSLIFDIGGGIPKKRKFKAAQIGGPSGGCIPSGMEDVQIDYESLISAGAMMGSGGVVIMDELTCMVDTARFFTDFSVEESCGKCVPCREGLKVMYDKLTDIVEGRGQEGDIEFLIELGNHINNTSHCGLGKSAANPVLSTIRYFRHEYEAHIRDKHCPALVCPDLIDFVVIEDKCKMCGLCYRNCPSGAVIWEKKTVARIDLDKCTKCRTCISNCRFGAIR</sequence>
<dbReference type="InterPro" id="IPR037207">
    <property type="entry name" value="Nuop51_4Fe4S-bd_sf"/>
</dbReference>
<dbReference type="PROSITE" id="PS00645">
    <property type="entry name" value="COMPLEX1_51K_2"/>
    <property type="match status" value="1"/>
</dbReference>
<evidence type="ECO:0000313" key="8">
    <source>
        <dbReference type="Proteomes" id="UP000006055"/>
    </source>
</evidence>
<dbReference type="KEGG" id="dti:Desti_2753"/>
<dbReference type="GO" id="GO:0008137">
    <property type="term" value="F:NADH dehydrogenase (ubiquinone) activity"/>
    <property type="evidence" value="ECO:0007669"/>
    <property type="project" value="InterPro"/>
</dbReference>
<dbReference type="HOGENOM" id="CLU_014881_3_2_7"/>
<dbReference type="Gene3D" id="6.10.250.1450">
    <property type="match status" value="1"/>
</dbReference>
<protein>
    <submittedName>
        <fullName evidence="7">NADH:ubiquinone oxidoreductase, NADH-binding (51 kD) subunit</fullName>
    </submittedName>
</protein>
<dbReference type="InterPro" id="IPR011538">
    <property type="entry name" value="Nuo51_FMN-bd"/>
</dbReference>
<dbReference type="Gene3D" id="3.40.30.10">
    <property type="entry name" value="Glutaredoxin"/>
    <property type="match status" value="1"/>
</dbReference>
<dbReference type="InterPro" id="IPR036249">
    <property type="entry name" value="Thioredoxin-like_sf"/>
</dbReference>
<dbReference type="STRING" id="706587.Desti_2753"/>
<dbReference type="PANTHER" id="PTHR43578">
    <property type="entry name" value="NADH-QUINONE OXIDOREDUCTASE SUBUNIT F"/>
    <property type="match status" value="1"/>
</dbReference>
<dbReference type="GO" id="GO:0051539">
    <property type="term" value="F:4 iron, 4 sulfur cluster binding"/>
    <property type="evidence" value="ECO:0007669"/>
    <property type="project" value="UniProtKB-KW"/>
</dbReference>
<evidence type="ECO:0000256" key="4">
    <source>
        <dbReference type="ARBA" id="ARBA00023004"/>
    </source>
</evidence>
<evidence type="ECO:0000256" key="2">
    <source>
        <dbReference type="ARBA" id="ARBA00022485"/>
    </source>
</evidence>
<gene>
    <name evidence="7" type="ordered locus">Desti_2753</name>
</gene>
<keyword evidence="5" id="KW-0411">Iron-sulfur</keyword>
<dbReference type="SUPFAM" id="SSF142019">
    <property type="entry name" value="Nqo1 FMN-binding domain-like"/>
    <property type="match status" value="1"/>
</dbReference>
<dbReference type="SUPFAM" id="SSF52833">
    <property type="entry name" value="Thioredoxin-like"/>
    <property type="match status" value="1"/>
</dbReference>
<reference evidence="8" key="1">
    <citation type="submission" date="2012-06" db="EMBL/GenBank/DDBJ databases">
        <title>Complete sequence of chromosome of Desulfomonile tiedjei DSM 6799.</title>
        <authorList>
            <person name="Lucas S."/>
            <person name="Copeland A."/>
            <person name="Lapidus A."/>
            <person name="Glavina del Rio T."/>
            <person name="Dalin E."/>
            <person name="Tice H."/>
            <person name="Bruce D."/>
            <person name="Goodwin L."/>
            <person name="Pitluck S."/>
            <person name="Peters L."/>
            <person name="Ovchinnikova G."/>
            <person name="Zeytun A."/>
            <person name="Lu M."/>
            <person name="Kyrpides N."/>
            <person name="Mavromatis K."/>
            <person name="Ivanova N."/>
            <person name="Brettin T."/>
            <person name="Detter J.C."/>
            <person name="Han C."/>
            <person name="Larimer F."/>
            <person name="Land M."/>
            <person name="Hauser L."/>
            <person name="Markowitz V."/>
            <person name="Cheng J.-F."/>
            <person name="Hugenholtz P."/>
            <person name="Woyke T."/>
            <person name="Wu D."/>
            <person name="Spring S."/>
            <person name="Schroeder M."/>
            <person name="Brambilla E."/>
            <person name="Klenk H.-P."/>
            <person name="Eisen J.A."/>
        </authorList>
    </citation>
    <scope>NUCLEOTIDE SEQUENCE [LARGE SCALE GENOMIC DNA]</scope>
    <source>
        <strain evidence="8">ATCC 49306 / DSM 6799 / DCB-1</strain>
    </source>
</reference>
<dbReference type="Pfam" id="PF10589">
    <property type="entry name" value="NADH_4Fe-4S"/>
    <property type="match status" value="1"/>
</dbReference>
<keyword evidence="3" id="KW-0479">Metal-binding</keyword>
<dbReference type="GO" id="GO:0046872">
    <property type="term" value="F:metal ion binding"/>
    <property type="evidence" value="ECO:0007669"/>
    <property type="project" value="UniProtKB-KW"/>
</dbReference>
<dbReference type="PATRIC" id="fig|706587.4.peg.3142"/>
<dbReference type="eggNOG" id="COG1894">
    <property type="taxonomic scope" value="Bacteria"/>
</dbReference>
<keyword evidence="7" id="KW-0830">Ubiquinone</keyword>
<dbReference type="InterPro" id="IPR017896">
    <property type="entry name" value="4Fe4S_Fe-S-bd"/>
</dbReference>
<dbReference type="Gene3D" id="3.30.70.20">
    <property type="match status" value="1"/>
</dbReference>
<dbReference type="Pfam" id="PF12838">
    <property type="entry name" value="Fer4_7"/>
    <property type="match status" value="1"/>
</dbReference>
<dbReference type="SUPFAM" id="SSF142984">
    <property type="entry name" value="Nqo1 middle domain-like"/>
    <property type="match status" value="1"/>
</dbReference>
<dbReference type="PROSITE" id="PS51379">
    <property type="entry name" value="4FE4S_FER_2"/>
    <property type="match status" value="2"/>
</dbReference>
<keyword evidence="2" id="KW-0004">4Fe-4S</keyword>
<dbReference type="Proteomes" id="UP000006055">
    <property type="component" value="Chromosome"/>
</dbReference>
<name>I4C788_DESTA</name>
<proteinExistence type="inferred from homology"/>
<evidence type="ECO:0000256" key="1">
    <source>
        <dbReference type="ARBA" id="ARBA00007523"/>
    </source>
</evidence>
<dbReference type="PROSITE" id="PS00198">
    <property type="entry name" value="4FE4S_FER_1"/>
    <property type="match status" value="1"/>
</dbReference>
<dbReference type="SMART" id="SM00928">
    <property type="entry name" value="NADH_4Fe-4S"/>
    <property type="match status" value="1"/>
</dbReference>
<dbReference type="Pfam" id="PF01512">
    <property type="entry name" value="Complex1_51K"/>
    <property type="match status" value="1"/>
</dbReference>
<dbReference type="InterPro" id="IPR037225">
    <property type="entry name" value="Nuo51_FMN-bd_sf"/>
</dbReference>
<dbReference type="AlphaFoldDB" id="I4C788"/>
<dbReference type="CDD" id="cd02980">
    <property type="entry name" value="TRX_Fd_family"/>
    <property type="match status" value="1"/>
</dbReference>
<feature type="domain" description="4Fe-4S ferredoxin-type" evidence="6">
    <location>
        <begin position="573"/>
        <end position="598"/>
    </location>
</feature>
<dbReference type="Gene3D" id="3.40.50.11540">
    <property type="entry name" value="NADH-ubiquinone oxidoreductase 51kDa subunit"/>
    <property type="match status" value="1"/>
</dbReference>
<keyword evidence="4" id="KW-0408">Iron</keyword>
<feature type="domain" description="4Fe-4S ferredoxin-type" evidence="6">
    <location>
        <begin position="543"/>
        <end position="572"/>
    </location>
</feature>